<keyword evidence="1" id="KW-0175">Coiled coil</keyword>
<dbReference type="Proteomes" id="UP001633002">
    <property type="component" value="Unassembled WGS sequence"/>
</dbReference>
<dbReference type="AlphaFoldDB" id="A0ABD3HY93"/>
<keyword evidence="4" id="KW-1185">Reference proteome</keyword>
<evidence type="ECO:0000313" key="4">
    <source>
        <dbReference type="Proteomes" id="UP001633002"/>
    </source>
</evidence>
<feature type="coiled-coil region" evidence="1">
    <location>
        <begin position="248"/>
        <end position="310"/>
    </location>
</feature>
<proteinExistence type="predicted"/>
<sequence>MENRASAQEPKAEVEETITSAEGVGIIDWSEEDFLLSVDHFAQKCNLPNVGVMPGDVSKTLVTDEMLLQCFGQKYGKNGRNGPRLQNCVGVPQSDVLHLSQILDGHERPVNGMLGVIFPRALYAERILMKRINWAVYAHEKLKNQLRTAKSRGDPKPTGPPLLRTHRVYVPPSTLRFGEESSEGALQEADMNGSTALVVHSRVENESDLYVRMGHHDKVEISQKSAVTHSNLGLEYLRSDIISHEDKIKGLGEEIARLRSSTNDLQKRKIGISDSVAEMQHMVDLEQNTQERLMKEKMELSKQQNDLEMRLDSGFDEDNIEDMLLLQSLETEEEDLSKRFGDLLDAESSCREKQADLRSRLKLAEAEKGELSFTILNVQREVLMKESTLADEEEIVQAQKSEIRFLEEHLQSPLVLLNPRCIPTATEVTKTVFRISSCPVCSLGFHCFNFMPTSCGHTYHPACLLPLLGKHDEFLCLACSEKFHPHWLENWGIKVPPEYQADVERNWLVCYASAKIRSETIRMKNSHPQSHSNSEKGCNLQKEDFDEKDSDLAIISSVPAVTRSGSKRKSKSSKHMEKGELPRKVRTRNATMAELSTGIGTPTPFAGVCLKHLEEIETPANRKLIQVGGSRIGKSRRQLSLEKVSIYRNLIAKFCIISQGYFFMVKVDKCFDFV</sequence>
<protein>
    <recommendedName>
        <fullName evidence="5">RING-type domain-containing protein</fullName>
    </recommendedName>
</protein>
<organism evidence="3 4">
    <name type="scientific">Riccia sorocarpa</name>
    <dbReference type="NCBI Taxonomy" id="122646"/>
    <lineage>
        <taxon>Eukaryota</taxon>
        <taxon>Viridiplantae</taxon>
        <taxon>Streptophyta</taxon>
        <taxon>Embryophyta</taxon>
        <taxon>Marchantiophyta</taxon>
        <taxon>Marchantiopsida</taxon>
        <taxon>Marchantiidae</taxon>
        <taxon>Marchantiales</taxon>
        <taxon>Ricciaceae</taxon>
        <taxon>Riccia</taxon>
    </lineage>
</organism>
<dbReference type="SUPFAM" id="SSF57850">
    <property type="entry name" value="RING/U-box"/>
    <property type="match status" value="1"/>
</dbReference>
<gene>
    <name evidence="3" type="ORF">R1sor_007945</name>
</gene>
<reference evidence="3 4" key="1">
    <citation type="submission" date="2024-09" db="EMBL/GenBank/DDBJ databases">
        <title>Chromosome-scale assembly of Riccia sorocarpa.</title>
        <authorList>
            <person name="Paukszto L."/>
        </authorList>
    </citation>
    <scope>NUCLEOTIDE SEQUENCE [LARGE SCALE GENOMIC DNA]</scope>
    <source>
        <strain evidence="3">LP-2024</strain>
        <tissue evidence="3">Aerial parts of the thallus</tissue>
    </source>
</reference>
<evidence type="ECO:0000256" key="2">
    <source>
        <dbReference type="SAM" id="MobiDB-lite"/>
    </source>
</evidence>
<evidence type="ECO:0000313" key="3">
    <source>
        <dbReference type="EMBL" id="KAL3694294.1"/>
    </source>
</evidence>
<name>A0ABD3HY93_9MARC</name>
<evidence type="ECO:0008006" key="5">
    <source>
        <dbReference type="Google" id="ProtNLM"/>
    </source>
</evidence>
<feature type="region of interest" description="Disordered" evidence="2">
    <location>
        <begin position="561"/>
        <end position="584"/>
    </location>
</feature>
<comment type="caution">
    <text evidence="3">The sequence shown here is derived from an EMBL/GenBank/DDBJ whole genome shotgun (WGS) entry which is preliminary data.</text>
</comment>
<accession>A0ABD3HY93</accession>
<evidence type="ECO:0000256" key="1">
    <source>
        <dbReference type="SAM" id="Coils"/>
    </source>
</evidence>
<dbReference type="EMBL" id="JBJQOH010000003">
    <property type="protein sequence ID" value="KAL3694294.1"/>
    <property type="molecule type" value="Genomic_DNA"/>
</dbReference>
<feature type="compositionally biased region" description="Basic and acidic residues" evidence="2">
    <location>
        <begin position="574"/>
        <end position="583"/>
    </location>
</feature>